<name>A0A146FKN6_ASPKA</name>
<evidence type="ECO:0000313" key="1">
    <source>
        <dbReference type="EMBL" id="GAT26009.1"/>
    </source>
</evidence>
<dbReference type="Proteomes" id="UP000075230">
    <property type="component" value="Unassembled WGS sequence"/>
</dbReference>
<reference evidence="1 2" key="1">
    <citation type="journal article" date="2016" name="DNA Res.">
        <title>Genome sequence of Aspergillus luchuensis NBRC 4314.</title>
        <authorList>
            <person name="Yamada O."/>
            <person name="Machida M."/>
            <person name="Hosoyama A."/>
            <person name="Goto M."/>
            <person name="Takahashi T."/>
            <person name="Futagami T."/>
            <person name="Yamagata Y."/>
            <person name="Takeuchi M."/>
            <person name="Kobayashi T."/>
            <person name="Koike H."/>
            <person name="Abe K."/>
            <person name="Asai K."/>
            <person name="Arita M."/>
            <person name="Fujita N."/>
            <person name="Fukuda K."/>
            <person name="Higa K."/>
            <person name="Horikawa H."/>
            <person name="Ishikawa T."/>
            <person name="Jinno K."/>
            <person name="Kato Y."/>
            <person name="Kirimura K."/>
            <person name="Mizutani O."/>
            <person name="Nakasone K."/>
            <person name="Sano M."/>
            <person name="Shiraishi Y."/>
            <person name="Tsukahara M."/>
            <person name="Gomi K."/>
        </authorList>
    </citation>
    <scope>NUCLEOTIDE SEQUENCE [LARGE SCALE GENOMIC DNA]</scope>
    <source>
        <strain evidence="1 2">RIB 2604</strain>
    </source>
</reference>
<protein>
    <submittedName>
        <fullName evidence="1">Uncharacterized protein</fullName>
    </submittedName>
</protein>
<organism evidence="1 2">
    <name type="scientific">Aspergillus kawachii</name>
    <name type="common">White koji mold</name>
    <name type="synonym">Aspergillus awamori var. kawachi</name>
    <dbReference type="NCBI Taxonomy" id="1069201"/>
    <lineage>
        <taxon>Eukaryota</taxon>
        <taxon>Fungi</taxon>
        <taxon>Dikarya</taxon>
        <taxon>Ascomycota</taxon>
        <taxon>Pezizomycotina</taxon>
        <taxon>Eurotiomycetes</taxon>
        <taxon>Eurotiomycetidae</taxon>
        <taxon>Eurotiales</taxon>
        <taxon>Aspergillaceae</taxon>
        <taxon>Aspergillus</taxon>
        <taxon>Aspergillus subgen. Circumdati</taxon>
    </lineage>
</organism>
<sequence length="44" mass="4702">MAARGSNRHGSGDSAFWNTFSLTDSIALDSAQIVDADTVQLLVY</sequence>
<accession>A0A146FKN6</accession>
<dbReference type="AlphaFoldDB" id="A0A146FKN6"/>
<gene>
    <name evidence="1" type="ORF">RIB2604_02005890</name>
</gene>
<comment type="caution">
    <text evidence="1">The sequence shown here is derived from an EMBL/GenBank/DDBJ whole genome shotgun (WGS) entry which is preliminary data.</text>
</comment>
<dbReference type="EMBL" id="BCWF01000020">
    <property type="protein sequence ID" value="GAT26009.1"/>
    <property type="molecule type" value="Genomic_DNA"/>
</dbReference>
<proteinExistence type="predicted"/>
<evidence type="ECO:0000313" key="2">
    <source>
        <dbReference type="Proteomes" id="UP000075230"/>
    </source>
</evidence>
<reference evidence="2" key="2">
    <citation type="submission" date="2016-02" db="EMBL/GenBank/DDBJ databases">
        <title>Genome sequencing of Aspergillus luchuensis NBRC 4314.</title>
        <authorList>
            <person name="Yamada O."/>
        </authorList>
    </citation>
    <scope>NUCLEOTIDE SEQUENCE [LARGE SCALE GENOMIC DNA]</scope>
    <source>
        <strain evidence="2">RIB 2604</strain>
    </source>
</reference>